<dbReference type="GO" id="GO:0046686">
    <property type="term" value="P:response to cadmium ion"/>
    <property type="evidence" value="ECO:0007669"/>
    <property type="project" value="TreeGrafter"/>
</dbReference>
<dbReference type="GO" id="GO:0003677">
    <property type="term" value="F:DNA binding"/>
    <property type="evidence" value="ECO:0007669"/>
    <property type="project" value="TreeGrafter"/>
</dbReference>
<gene>
    <name evidence="2" type="ORF">K4G66_21540</name>
</gene>
<dbReference type="PANTHER" id="PTHR39168">
    <property type="entry name" value="TRANSCRIPTIONAL REGULATOR-RELATED"/>
    <property type="match status" value="1"/>
</dbReference>
<dbReference type="InterPro" id="IPR011991">
    <property type="entry name" value="ArsR-like_HTH"/>
</dbReference>
<reference evidence="2" key="1">
    <citation type="journal article" date="2023" name="Comput. Struct. Biotechnol. J.">
        <title>Discovery of a novel marine Bacteroidetes with a rich repertoire of carbohydrate-active enzymes.</title>
        <authorList>
            <person name="Chen B."/>
            <person name="Liu G."/>
            <person name="Chen Q."/>
            <person name="Wang H."/>
            <person name="Liu L."/>
            <person name="Tang K."/>
        </authorList>
    </citation>
    <scope>NUCLEOTIDE SEQUENCE</scope>
    <source>
        <strain evidence="2">TK19036</strain>
    </source>
</reference>
<dbReference type="PROSITE" id="PS50987">
    <property type="entry name" value="HTH_ARSR_2"/>
    <property type="match status" value="1"/>
</dbReference>
<dbReference type="InterPro" id="IPR036388">
    <property type="entry name" value="WH-like_DNA-bd_sf"/>
</dbReference>
<dbReference type="EMBL" id="CP120682">
    <property type="protein sequence ID" value="WKN34963.1"/>
    <property type="molecule type" value="Genomic_DNA"/>
</dbReference>
<dbReference type="InterPro" id="IPR052543">
    <property type="entry name" value="HTH_Metal-responsive_Reg"/>
</dbReference>
<feature type="domain" description="HTH arsR-type" evidence="1">
    <location>
        <begin position="1"/>
        <end position="94"/>
    </location>
</feature>
<dbReference type="InterPro" id="IPR036390">
    <property type="entry name" value="WH_DNA-bd_sf"/>
</dbReference>
<evidence type="ECO:0000313" key="2">
    <source>
        <dbReference type="EMBL" id="WKN34963.1"/>
    </source>
</evidence>
<name>A0AA49GJ46_9BACT</name>
<accession>A0AA49GJ46</accession>
<dbReference type="SUPFAM" id="SSF46785">
    <property type="entry name" value="Winged helix' DNA-binding domain"/>
    <property type="match status" value="1"/>
</dbReference>
<dbReference type="GO" id="GO:0032791">
    <property type="term" value="F:lead ion binding"/>
    <property type="evidence" value="ECO:0007669"/>
    <property type="project" value="TreeGrafter"/>
</dbReference>
<dbReference type="GO" id="GO:0097063">
    <property type="term" value="F:cadmium ion sensor activity"/>
    <property type="evidence" value="ECO:0007669"/>
    <property type="project" value="TreeGrafter"/>
</dbReference>
<reference evidence="2" key="2">
    <citation type="journal article" date="2024" name="Antonie Van Leeuwenhoek">
        <title>Roseihalotalea indica gen. nov., sp. nov., a halophilic Bacteroidetes from mesopelagic Southwest Indian Ocean with higher carbohydrate metabolic potential.</title>
        <authorList>
            <person name="Chen B."/>
            <person name="Zhang M."/>
            <person name="Lin D."/>
            <person name="Ye J."/>
            <person name="Tang K."/>
        </authorList>
    </citation>
    <scope>NUCLEOTIDE SEQUENCE</scope>
    <source>
        <strain evidence="2">TK19036</strain>
    </source>
</reference>
<dbReference type="GO" id="GO:0010288">
    <property type="term" value="P:response to lead ion"/>
    <property type="evidence" value="ECO:0007669"/>
    <property type="project" value="TreeGrafter"/>
</dbReference>
<dbReference type="AlphaFoldDB" id="A0AA49GJ46"/>
<organism evidence="2">
    <name type="scientific">Roseihalotalea indica</name>
    <dbReference type="NCBI Taxonomy" id="2867963"/>
    <lineage>
        <taxon>Bacteria</taxon>
        <taxon>Pseudomonadati</taxon>
        <taxon>Bacteroidota</taxon>
        <taxon>Cytophagia</taxon>
        <taxon>Cytophagales</taxon>
        <taxon>Catalimonadaceae</taxon>
        <taxon>Roseihalotalea</taxon>
    </lineage>
</organism>
<dbReference type="Gene3D" id="1.10.10.10">
    <property type="entry name" value="Winged helix-like DNA-binding domain superfamily/Winged helix DNA-binding domain"/>
    <property type="match status" value="1"/>
</dbReference>
<dbReference type="Pfam" id="PF12840">
    <property type="entry name" value="HTH_20"/>
    <property type="match status" value="1"/>
</dbReference>
<evidence type="ECO:0000259" key="1">
    <source>
        <dbReference type="PROSITE" id="PS50987"/>
    </source>
</evidence>
<proteinExistence type="predicted"/>
<dbReference type="CDD" id="cd00090">
    <property type="entry name" value="HTH_ARSR"/>
    <property type="match status" value="1"/>
</dbReference>
<dbReference type="GO" id="GO:0003700">
    <property type="term" value="F:DNA-binding transcription factor activity"/>
    <property type="evidence" value="ECO:0007669"/>
    <property type="project" value="InterPro"/>
</dbReference>
<sequence length="232" mass="26379">MDVEEKFVAIAALISEPTRARMLWNLLDGRAYTATELAVAADVSSTSASNHLSKLLEADILKVEAQGRHRYYSFLRPEVAYAVEALANLAGRYGDIETERQEAALKGGVKFCRTCYDHLAGYVGVKITDAMVAQDLMQINNSNYSITPKGWEWAAEIGIYQQDFRNKRRPLTRQCLDWSERKSHLAGQFGAKVLSKMLEEKWFKRVQFSRELIITPKGQQQLHEQLGLDFLF</sequence>
<dbReference type="SMART" id="SM00418">
    <property type="entry name" value="HTH_ARSR"/>
    <property type="match status" value="1"/>
</dbReference>
<dbReference type="PANTHER" id="PTHR39168:SF1">
    <property type="entry name" value="TRANSCRIPTIONAL REGULATORY PROTEIN"/>
    <property type="match status" value="1"/>
</dbReference>
<dbReference type="InterPro" id="IPR001845">
    <property type="entry name" value="HTH_ArsR_DNA-bd_dom"/>
</dbReference>
<protein>
    <submittedName>
        <fullName evidence="2">Helix-turn-helix transcriptional regulator</fullName>
    </submittedName>
</protein>